<accession>A0ABX0P8V4</accession>
<name>A0ABX0P8V4_9BURK</name>
<dbReference type="PANTHER" id="PTHR36966:SF1">
    <property type="entry name" value="REP-ASSOCIATED TYROSINE TRANSPOSASE"/>
    <property type="match status" value="1"/>
</dbReference>
<organism evidence="2 3">
    <name type="scientific">Telluria antibiotica</name>
    <dbReference type="NCBI Taxonomy" id="2717319"/>
    <lineage>
        <taxon>Bacteria</taxon>
        <taxon>Pseudomonadati</taxon>
        <taxon>Pseudomonadota</taxon>
        <taxon>Betaproteobacteria</taxon>
        <taxon>Burkholderiales</taxon>
        <taxon>Oxalobacteraceae</taxon>
        <taxon>Telluria group</taxon>
        <taxon>Telluria</taxon>
    </lineage>
</organism>
<dbReference type="InterPro" id="IPR052715">
    <property type="entry name" value="RAYT_transposase"/>
</dbReference>
<dbReference type="NCBIfam" id="NF047646">
    <property type="entry name" value="REP_Tyr_transpos"/>
    <property type="match status" value="1"/>
</dbReference>
<proteinExistence type="predicted"/>
<dbReference type="Gene3D" id="3.30.70.1290">
    <property type="entry name" value="Transposase IS200-like"/>
    <property type="match status" value="1"/>
</dbReference>
<evidence type="ECO:0000259" key="1">
    <source>
        <dbReference type="SMART" id="SM01321"/>
    </source>
</evidence>
<dbReference type="SMART" id="SM01321">
    <property type="entry name" value="Y1_Tnp"/>
    <property type="match status" value="1"/>
</dbReference>
<keyword evidence="3" id="KW-1185">Reference proteome</keyword>
<gene>
    <name evidence="2" type="ORF">HAV22_08645</name>
</gene>
<reference evidence="2 3" key="1">
    <citation type="submission" date="2020-03" db="EMBL/GenBank/DDBJ databases">
        <title>Genome sequence of strain Massilia sp. TW-1.</title>
        <authorList>
            <person name="Chaudhary D.K."/>
        </authorList>
    </citation>
    <scope>NUCLEOTIDE SEQUENCE [LARGE SCALE GENOMIC DNA]</scope>
    <source>
        <strain evidence="2 3">TW-1</strain>
    </source>
</reference>
<dbReference type="EMBL" id="JAAQOM010000004">
    <property type="protein sequence ID" value="NIA53722.1"/>
    <property type="molecule type" value="Genomic_DNA"/>
</dbReference>
<evidence type="ECO:0000313" key="3">
    <source>
        <dbReference type="Proteomes" id="UP000716322"/>
    </source>
</evidence>
<sequence length="179" mass="21435">MTCYRRTRIGNTFFFTLVTYHRRPILCHPTIRLSLRRALDDVRKTRSFAINGWVLMPDHLHCIWTLPDGDFDFSTRWSLIKRSVSRFSSDIALDPAVRSASNRKHRESTIWQRRFWEHLIRDDVDFERHLDYIHYNPVRHGFVTRAVDWPYSTIHRYVRDGVYPVDWAGGPDPGWGDFE</sequence>
<dbReference type="InterPro" id="IPR036515">
    <property type="entry name" value="Transposase_17_sf"/>
</dbReference>
<comment type="caution">
    <text evidence="2">The sequence shown here is derived from an EMBL/GenBank/DDBJ whole genome shotgun (WGS) entry which is preliminary data.</text>
</comment>
<evidence type="ECO:0000313" key="2">
    <source>
        <dbReference type="EMBL" id="NIA53722.1"/>
    </source>
</evidence>
<dbReference type="Proteomes" id="UP000716322">
    <property type="component" value="Unassembled WGS sequence"/>
</dbReference>
<dbReference type="PANTHER" id="PTHR36966">
    <property type="entry name" value="REP-ASSOCIATED TYROSINE TRANSPOSASE"/>
    <property type="match status" value="1"/>
</dbReference>
<dbReference type="InterPro" id="IPR002686">
    <property type="entry name" value="Transposase_17"/>
</dbReference>
<dbReference type="SUPFAM" id="SSF143422">
    <property type="entry name" value="Transposase IS200-like"/>
    <property type="match status" value="1"/>
</dbReference>
<dbReference type="RefSeq" id="WP_166858532.1">
    <property type="nucleotide sequence ID" value="NZ_JAAQOM010000004.1"/>
</dbReference>
<protein>
    <submittedName>
        <fullName evidence="2">Transposase</fullName>
    </submittedName>
</protein>
<feature type="domain" description="Transposase IS200-like" evidence="1">
    <location>
        <begin position="8"/>
        <end position="136"/>
    </location>
</feature>